<organism evidence="3 4">
    <name type="scientific">Coniochaeta pulveracea</name>
    <dbReference type="NCBI Taxonomy" id="177199"/>
    <lineage>
        <taxon>Eukaryota</taxon>
        <taxon>Fungi</taxon>
        <taxon>Dikarya</taxon>
        <taxon>Ascomycota</taxon>
        <taxon>Pezizomycotina</taxon>
        <taxon>Sordariomycetes</taxon>
        <taxon>Sordariomycetidae</taxon>
        <taxon>Coniochaetales</taxon>
        <taxon>Coniochaetaceae</taxon>
        <taxon>Coniochaeta</taxon>
    </lineage>
</organism>
<dbReference type="PANTHER" id="PTHR47766">
    <property type="entry name" value="PROTEIN EFR3"/>
    <property type="match status" value="1"/>
</dbReference>
<protein>
    <submittedName>
        <fullName evidence="3">Plasma membrane localization protein</fullName>
    </submittedName>
</protein>
<reference evidence="3 4" key="1">
    <citation type="submission" date="2018-08" db="EMBL/GenBank/DDBJ databases">
        <title>Draft genome of the lignicolous fungus Coniochaeta pulveracea.</title>
        <authorList>
            <person name="Borstlap C.J."/>
            <person name="De Witt R.N."/>
            <person name="Botha A."/>
            <person name="Volschenk H."/>
        </authorList>
    </citation>
    <scope>NUCLEOTIDE SEQUENCE [LARGE SCALE GENOMIC DNA]</scope>
    <source>
        <strain evidence="3 4">CAB683</strain>
    </source>
</reference>
<feature type="compositionally biased region" description="Basic and acidic residues" evidence="2">
    <location>
        <begin position="419"/>
        <end position="428"/>
    </location>
</feature>
<dbReference type="STRING" id="177199.A0A420Y5S4"/>
<feature type="region of interest" description="Disordered" evidence="2">
    <location>
        <begin position="485"/>
        <end position="507"/>
    </location>
</feature>
<feature type="region of interest" description="Disordered" evidence="2">
    <location>
        <begin position="901"/>
        <end position="961"/>
    </location>
</feature>
<name>A0A420Y5S4_9PEZI</name>
<dbReference type="GO" id="GO:0005886">
    <property type="term" value="C:plasma membrane"/>
    <property type="evidence" value="ECO:0007669"/>
    <property type="project" value="TreeGrafter"/>
</dbReference>
<evidence type="ECO:0000313" key="4">
    <source>
        <dbReference type="Proteomes" id="UP000275385"/>
    </source>
</evidence>
<evidence type="ECO:0000313" key="3">
    <source>
        <dbReference type="EMBL" id="RKU43236.1"/>
    </source>
</evidence>
<feature type="compositionally biased region" description="Polar residues" evidence="2">
    <location>
        <begin position="939"/>
        <end position="961"/>
    </location>
</feature>
<dbReference type="InterPro" id="IPR049150">
    <property type="entry name" value="EFR3_HEAT-like_rpt"/>
</dbReference>
<dbReference type="EMBL" id="QVQW01000045">
    <property type="protein sequence ID" value="RKU43236.1"/>
    <property type="molecule type" value="Genomic_DNA"/>
</dbReference>
<dbReference type="SUPFAM" id="SSF48371">
    <property type="entry name" value="ARM repeat"/>
    <property type="match status" value="1"/>
</dbReference>
<dbReference type="PANTHER" id="PTHR47766:SF1">
    <property type="entry name" value="PROTEIN EFR3"/>
    <property type="match status" value="1"/>
</dbReference>
<dbReference type="GO" id="GO:0072659">
    <property type="term" value="P:protein localization to plasma membrane"/>
    <property type="evidence" value="ECO:0007669"/>
    <property type="project" value="InterPro"/>
</dbReference>
<feature type="compositionally biased region" description="Gly residues" evidence="2">
    <location>
        <begin position="1161"/>
        <end position="1170"/>
    </location>
</feature>
<feature type="compositionally biased region" description="Polar residues" evidence="2">
    <location>
        <begin position="904"/>
        <end position="924"/>
    </location>
</feature>
<dbReference type="Proteomes" id="UP000275385">
    <property type="component" value="Unassembled WGS sequence"/>
</dbReference>
<keyword evidence="4" id="KW-1185">Reference proteome</keyword>
<feature type="region of interest" description="Disordered" evidence="2">
    <location>
        <begin position="1019"/>
        <end position="1170"/>
    </location>
</feature>
<sequence length="1170" mass="127657">MNAIQQRCRPKHQVLVIKCYPRTTKGAVDVKPNSSELSYLLFYAQSRRSKIQKIGAFLEKKTAKDVYRMHLGKVQVTLQILAALVEKSPKDLPLIAPYVLKILEQVLRSNDITMVESSIPTFEAFCEHHDSLSLLADQIYLRQYESVVRQYACLASTTSSPGKTQPSRPVSMRWRNTGLQAIKGVVSSNALSSGSGRQLDVMVPMILENLWTDNLDFLDTLVDRAHIEEKVDAGAPLKRKNSVATVRTADNAGDTNPLALSGTALDVDKLAEEDIGVLAMQCLKQIFVVPNRSQIHAATLALLKFIEERVNHNEVLVSPNHNTDSDSGWAIKMFDLVSQWAPVQDRYTILITTLDNMIRRPLKDDTLQHHIVLAAMIGSLLRSDINLIGLSVMDVLLQLIAQLRRLVQMPGDPNMLKADLPEPGRPDSRSPAAVRNHEAADRTAAQRKELLGRLQHCIGDLATHVYYADQVSDMISTILQKLRPSKSGFSNTNTGNNSPAGEKVDTRDLAPSADDGHFDSLFSLTIAKKAALKAIKAILLVANPRSKMAGNTVSLSRNRVPIQVWEGTQWLLRDADGHVRKAYADALVTWLDRETTKADLKARDETASRYFSRSRAGRETAQDSLVKRAVSSASPGDRPIKTSKTHFLQLLHVAIYDNALQYVEYETDVVLLHVLLSKLVTQLGINAAQYGVPMVFRLQEDIQDVETPVQKVRLGSLCHGYFWTLTEKFEFEGSVVGRAIHNEIVRRRSKHFWVEGVHVPPPLLELVGTPGMARPQPRLPLSEIESEALLPFDDRASLVECICASYREHTVSPPASPAGTPARNFTQPILSSAGGAMTSIPVIETRREVPPYLRDQMLADWSRESAVAATEAASTSASLNGSRTGTTHTNRNRLAVNGTVLNGYMTSSPHGSQPNLRPSSSPTAGNLAAPTQKLRKSSLRSNVSPAPSGRARQTSAGVTSVEQLKLALSGRLRSPIPASRAADDDDASSDDSMVSYEMTPSELSFNPAATAATETAIPGQPVFAPNEPLQIQPPSRPASENRDRKASGPLNSHPIDADVQPAADYDDVPPVPPLPSNFSPNTKTVHIAIPLQQPQQTVSQSRPTTGRKVTRSRAGDSVLSASWAGLPPAGEEGGRGDRAAMDLNELLKGIDPGKEEEGSSLGFGSGSPPY</sequence>
<dbReference type="Pfam" id="PF21072">
    <property type="entry name" value="EFR3"/>
    <property type="match status" value="2"/>
</dbReference>
<feature type="region of interest" description="Disordered" evidence="2">
    <location>
        <begin position="414"/>
        <end position="441"/>
    </location>
</feature>
<dbReference type="InterPro" id="IPR039786">
    <property type="entry name" value="EFR3"/>
</dbReference>
<proteinExistence type="inferred from homology"/>
<gene>
    <name evidence="3" type="primary">EFR3</name>
    <name evidence="3" type="ORF">DL546_003019</name>
</gene>
<evidence type="ECO:0000256" key="1">
    <source>
        <dbReference type="ARBA" id="ARBA00010216"/>
    </source>
</evidence>
<feature type="compositionally biased region" description="Low complexity" evidence="2">
    <location>
        <begin position="485"/>
        <end position="498"/>
    </location>
</feature>
<dbReference type="OrthoDB" id="19232at2759"/>
<accession>A0A420Y5S4</accession>
<comment type="caution">
    <text evidence="3">The sequence shown here is derived from an EMBL/GenBank/DDBJ whole genome shotgun (WGS) entry which is preliminary data.</text>
</comment>
<dbReference type="InterPro" id="IPR016024">
    <property type="entry name" value="ARM-type_fold"/>
</dbReference>
<comment type="similarity">
    <text evidence="1">Belongs to the EFR3 family.</text>
</comment>
<feature type="compositionally biased region" description="Polar residues" evidence="2">
    <location>
        <begin position="1092"/>
        <end position="1104"/>
    </location>
</feature>
<dbReference type="AlphaFoldDB" id="A0A420Y5S4"/>
<evidence type="ECO:0000256" key="2">
    <source>
        <dbReference type="SAM" id="MobiDB-lite"/>
    </source>
</evidence>